<dbReference type="Gene3D" id="3.50.50.60">
    <property type="entry name" value="FAD/NAD(P)-binding domain"/>
    <property type="match status" value="1"/>
</dbReference>
<evidence type="ECO:0000256" key="2">
    <source>
        <dbReference type="ARBA" id="ARBA00010139"/>
    </source>
</evidence>
<evidence type="ECO:0000256" key="6">
    <source>
        <dbReference type="ARBA" id="ARBA00023002"/>
    </source>
</evidence>
<dbReference type="RefSeq" id="WP_011981832.1">
    <property type="nucleotide sequence ID" value="NC_009664.2"/>
</dbReference>
<dbReference type="SUPFAM" id="SSF51905">
    <property type="entry name" value="FAD/NAD(P)-binding domain"/>
    <property type="match status" value="1"/>
</dbReference>
<dbReference type="InterPro" id="IPR020946">
    <property type="entry name" value="Flavin_mOase-like"/>
</dbReference>
<keyword evidence="5" id="KW-0521">NADP</keyword>
<comment type="similarity">
    <text evidence="2">Belongs to the FAD-binding monooxygenase family.</text>
</comment>
<dbReference type="InterPro" id="IPR036188">
    <property type="entry name" value="FAD/NAD-bd_sf"/>
</dbReference>
<dbReference type="Pfam" id="PF00743">
    <property type="entry name" value="FMO-like"/>
    <property type="match status" value="1"/>
</dbReference>
<dbReference type="KEGG" id="kra:Krad_1543"/>
<proteinExistence type="inferred from homology"/>
<dbReference type="InterPro" id="IPR051820">
    <property type="entry name" value="FAD-binding_MO"/>
</dbReference>
<organism evidence="8 9">
    <name type="scientific">Kineococcus radiotolerans (strain ATCC BAA-149 / DSM 14245 / SRS30216)</name>
    <dbReference type="NCBI Taxonomy" id="266940"/>
    <lineage>
        <taxon>Bacteria</taxon>
        <taxon>Bacillati</taxon>
        <taxon>Actinomycetota</taxon>
        <taxon>Actinomycetes</taxon>
        <taxon>Kineosporiales</taxon>
        <taxon>Kineosporiaceae</taxon>
        <taxon>Kineococcus</taxon>
    </lineage>
</organism>
<evidence type="ECO:0000256" key="4">
    <source>
        <dbReference type="ARBA" id="ARBA00022827"/>
    </source>
</evidence>
<dbReference type="FunFam" id="3.50.50.60:FF:000228">
    <property type="entry name" value="FAD-containing monooxygenase EthA"/>
    <property type="match status" value="1"/>
</dbReference>
<evidence type="ECO:0000256" key="1">
    <source>
        <dbReference type="ARBA" id="ARBA00001974"/>
    </source>
</evidence>
<dbReference type="PANTHER" id="PTHR43872:SF1">
    <property type="entry name" value="MONOOXYGENASE, PUTATIVE (AFU_ORTHOLOGUE AFUA_8G02570)-RELATED"/>
    <property type="match status" value="1"/>
</dbReference>
<comment type="cofactor">
    <cofactor evidence="1">
        <name>FAD</name>
        <dbReference type="ChEBI" id="CHEBI:57692"/>
    </cofactor>
</comment>
<dbReference type="EMBL" id="CP000750">
    <property type="protein sequence ID" value="ABS03029.1"/>
    <property type="molecule type" value="Genomic_DNA"/>
</dbReference>
<dbReference type="AlphaFoldDB" id="A6W890"/>
<dbReference type="eggNOG" id="COG2072">
    <property type="taxonomic scope" value="Bacteria"/>
</dbReference>
<evidence type="ECO:0000313" key="9">
    <source>
        <dbReference type="Proteomes" id="UP000001116"/>
    </source>
</evidence>
<dbReference type="GO" id="GO:0004499">
    <property type="term" value="F:N,N-dimethylaniline monooxygenase activity"/>
    <property type="evidence" value="ECO:0007669"/>
    <property type="project" value="InterPro"/>
</dbReference>
<keyword evidence="6" id="KW-0560">Oxidoreductase</keyword>
<dbReference type="Pfam" id="PF13450">
    <property type="entry name" value="NAD_binding_8"/>
    <property type="match status" value="1"/>
</dbReference>
<gene>
    <name evidence="8" type="ordered locus">Krad_1543</name>
</gene>
<keyword evidence="3" id="KW-0285">Flavoprotein</keyword>
<dbReference type="PANTHER" id="PTHR43872">
    <property type="entry name" value="MONOOXYGENASE, PUTATIVE (AFU_ORTHOLOGUE AFUA_8G02570)-RELATED"/>
    <property type="match status" value="1"/>
</dbReference>
<dbReference type="Proteomes" id="UP000001116">
    <property type="component" value="Chromosome"/>
</dbReference>
<dbReference type="OrthoDB" id="5168853at2"/>
<evidence type="ECO:0000256" key="7">
    <source>
        <dbReference type="ARBA" id="ARBA00023033"/>
    </source>
</evidence>
<dbReference type="HOGENOM" id="CLU_032067_2_0_11"/>
<dbReference type="GO" id="GO:0050660">
    <property type="term" value="F:flavin adenine dinucleotide binding"/>
    <property type="evidence" value="ECO:0007669"/>
    <property type="project" value="InterPro"/>
</dbReference>
<evidence type="ECO:0000313" key="8">
    <source>
        <dbReference type="EMBL" id="ABS03029.1"/>
    </source>
</evidence>
<keyword evidence="9" id="KW-1185">Reference proteome</keyword>
<evidence type="ECO:0000256" key="5">
    <source>
        <dbReference type="ARBA" id="ARBA00022857"/>
    </source>
</evidence>
<dbReference type="GO" id="GO:0050661">
    <property type="term" value="F:NADP binding"/>
    <property type="evidence" value="ECO:0007669"/>
    <property type="project" value="InterPro"/>
</dbReference>
<keyword evidence="4" id="KW-0274">FAD</keyword>
<reference evidence="9" key="1">
    <citation type="journal article" date="2008" name="PLoS ONE">
        <title>Survival in nuclear waste, extreme resistance, and potential applications gleaned from the genome sequence of Kineococcus radiotolerans SRS30216.</title>
        <authorList>
            <person name="Bagwell C.E."/>
            <person name="Bhat S."/>
            <person name="Hawkins G.M."/>
            <person name="Smith B.W."/>
            <person name="Biswas T."/>
            <person name="Hoover T.R."/>
            <person name="Saunders E."/>
            <person name="Han C.S."/>
            <person name="Tsodikov O.V."/>
            <person name="Shimkets L.J."/>
        </authorList>
    </citation>
    <scope>NUCLEOTIDE SEQUENCE [LARGE SCALE GENOMIC DNA]</scope>
    <source>
        <strain evidence="9">ATCC BAA-149 / DSM 14245 / SRS30216</strain>
    </source>
</reference>
<accession>A6W890</accession>
<evidence type="ECO:0000256" key="3">
    <source>
        <dbReference type="ARBA" id="ARBA00022630"/>
    </source>
</evidence>
<dbReference type="STRING" id="266940.Krad_1543"/>
<keyword evidence="7" id="KW-0503">Monooxygenase</keyword>
<sequence length="489" mass="53159">MDTAAAPEHVDVLVVGAGLSGIGAACQLRRRLPATTFAVLEARGTTGGTWDLFRYPGVRSDSDMHTLGYSFRPWRGARAIADGASIREYVADTAREFGVDERIRFHHRVLSAHFSTATARWTLLVERPAPGGGSQTVRMTCGFLLSCTGYYRYDRGHTPRFPGVADFRGRVVHPQHWPADLDTAGKRVVVIGSGATAVTLVPNLARDAAHVTMLQRSPSWVVALPSRDHLADRLRGRVPEGLAHVLVRAKNVALATASYQFARRRPQSARRLLRERAAAALPAGFDVDRHFGPAHDPWDQRLCVVPDGDLFRALRAGTASVVTDGIDTFTPDGIRLTSGRDLPADVVVTATGLDLLFLGGMDLAVDGVPVDPADRVVHRGMMLSGVPNLAFALGYTNASWTLKVDLVTEHVCRLLGFMTRRGHRVVTPGEPPTAERRPLIDLDAGYVRRAAGKLPQQGAATPWRLHQNYPLDVIGLRYRPVAGPGLEFA</sequence>
<protein>
    <submittedName>
        <fullName evidence="8">FAD dependent oxidoreductase</fullName>
    </submittedName>
</protein>
<name>A6W890_KINRD</name>